<dbReference type="GO" id="GO:0009055">
    <property type="term" value="F:electron transfer activity"/>
    <property type="evidence" value="ECO:0007669"/>
    <property type="project" value="InterPro"/>
</dbReference>
<organism evidence="2 3">
    <name type="scientific">Lactiplantibacillus plantarum WJL</name>
    <dbReference type="NCBI Taxonomy" id="1350466"/>
    <lineage>
        <taxon>Bacteria</taxon>
        <taxon>Bacillati</taxon>
        <taxon>Bacillota</taxon>
        <taxon>Bacilli</taxon>
        <taxon>Lactobacillales</taxon>
        <taxon>Lactobacillaceae</taxon>
        <taxon>Lactiplantibacillus</taxon>
    </lineage>
</organism>
<gene>
    <name evidence="2" type="ORF">WJL_1685</name>
</gene>
<accession>A0A837P675</accession>
<dbReference type="Proteomes" id="UP000050511">
    <property type="component" value="Unassembled WGS sequence"/>
</dbReference>
<feature type="domain" description="Flavodoxin-like" evidence="1">
    <location>
        <begin position="66"/>
        <end position="226"/>
    </location>
</feature>
<dbReference type="AlphaFoldDB" id="A0A837P675"/>
<dbReference type="InterPro" id="IPR001226">
    <property type="entry name" value="Flavodoxin_CS"/>
</dbReference>
<dbReference type="PROSITE" id="PS50902">
    <property type="entry name" value="FLAVODOXIN_LIKE"/>
    <property type="match status" value="1"/>
</dbReference>
<dbReference type="Pfam" id="PF12682">
    <property type="entry name" value="Flavodoxin_4"/>
    <property type="match status" value="1"/>
</dbReference>
<protein>
    <submittedName>
        <fullName evidence="2">Putative flavodoxin</fullName>
    </submittedName>
</protein>
<comment type="caution">
    <text evidence="2">The sequence shown here is derived from an EMBL/GenBank/DDBJ whole genome shotgun (WGS) entry which is preliminary data.</text>
</comment>
<dbReference type="EMBL" id="LKLZ01000006">
    <property type="protein sequence ID" value="KPN42650.1"/>
    <property type="molecule type" value="Genomic_DNA"/>
</dbReference>
<dbReference type="PANTHER" id="PTHR39201:SF1">
    <property type="entry name" value="FLAVODOXIN-LIKE DOMAIN-CONTAINING PROTEIN"/>
    <property type="match status" value="1"/>
</dbReference>
<dbReference type="GO" id="GO:0010181">
    <property type="term" value="F:FMN binding"/>
    <property type="evidence" value="ECO:0007669"/>
    <property type="project" value="InterPro"/>
</dbReference>
<name>A0A837P675_LACPN</name>
<evidence type="ECO:0000313" key="3">
    <source>
        <dbReference type="Proteomes" id="UP000050511"/>
    </source>
</evidence>
<dbReference type="InterPro" id="IPR008254">
    <property type="entry name" value="Flavodoxin/NO_synth"/>
</dbReference>
<dbReference type="Gene3D" id="3.40.50.360">
    <property type="match status" value="1"/>
</dbReference>
<dbReference type="InterPro" id="IPR029039">
    <property type="entry name" value="Flavoprotein-like_sf"/>
</dbReference>
<dbReference type="PROSITE" id="PS00201">
    <property type="entry name" value="FLAVODOXIN"/>
    <property type="match status" value="1"/>
</dbReference>
<sequence length="229" mass="25821">MVLKKRMDVKSASAVMDNQISDQPVVAYQLGKTASIWRHGAGTKSDGMDTNASNQPTRRLTKQARSIIIYFSRSGSTELLASQIAKETQADILEIVVKSPYSRNYQQTLARANSERETANYPELNMQVPDLSQYQTIYLGYPIWAMTLSHPMTAFLIQYGSLLQYKRIAPFMTEGGYGQGDSVERLKGMLKVDGSSTNQYETALVIDGNKVDREVKQINQWIHRVTQRD</sequence>
<reference evidence="2 3" key="1">
    <citation type="submission" date="2015-10" db="EMBL/GenBank/DDBJ databases">
        <title>Resequencing of Lactobacillus plantarum WJL strain genome.</title>
        <authorList>
            <person name="Martino M.E."/>
        </authorList>
    </citation>
    <scope>NUCLEOTIDE SEQUENCE [LARGE SCALE GENOMIC DNA]</scope>
    <source>
        <strain evidence="2 3">WJL</strain>
    </source>
</reference>
<evidence type="ECO:0000313" key="2">
    <source>
        <dbReference type="EMBL" id="KPN42650.1"/>
    </source>
</evidence>
<dbReference type="GO" id="GO:0016651">
    <property type="term" value="F:oxidoreductase activity, acting on NAD(P)H"/>
    <property type="evidence" value="ECO:0007669"/>
    <property type="project" value="UniProtKB-ARBA"/>
</dbReference>
<dbReference type="PANTHER" id="PTHR39201">
    <property type="entry name" value="EXPORTED PROTEIN-RELATED"/>
    <property type="match status" value="1"/>
</dbReference>
<proteinExistence type="predicted"/>
<evidence type="ECO:0000259" key="1">
    <source>
        <dbReference type="PROSITE" id="PS50902"/>
    </source>
</evidence>
<dbReference type="RefSeq" id="WP_013355878.1">
    <property type="nucleotide sequence ID" value="NZ_AUTE01000032.1"/>
</dbReference>
<dbReference type="SUPFAM" id="SSF52218">
    <property type="entry name" value="Flavoproteins"/>
    <property type="match status" value="1"/>
</dbReference>